<accession>A0AAE0ZWB9</accession>
<evidence type="ECO:0000313" key="1">
    <source>
        <dbReference type="EMBL" id="KAK3776605.1"/>
    </source>
</evidence>
<comment type="caution">
    <text evidence="1">The sequence shown here is derived from an EMBL/GenBank/DDBJ whole genome shotgun (WGS) entry which is preliminary data.</text>
</comment>
<sequence length="83" mass="9593">MNDSPWYGLAWCTITLNDRPWAEDDRQTCGSHVEMCNTKYFTVALDQQVHISSLRDQTSYVGRKSREKATGARMVLEVTVLYF</sequence>
<dbReference type="Proteomes" id="UP001283361">
    <property type="component" value="Unassembled WGS sequence"/>
</dbReference>
<keyword evidence="2" id="KW-1185">Reference proteome</keyword>
<organism evidence="1 2">
    <name type="scientific">Elysia crispata</name>
    <name type="common">lettuce slug</name>
    <dbReference type="NCBI Taxonomy" id="231223"/>
    <lineage>
        <taxon>Eukaryota</taxon>
        <taxon>Metazoa</taxon>
        <taxon>Spiralia</taxon>
        <taxon>Lophotrochozoa</taxon>
        <taxon>Mollusca</taxon>
        <taxon>Gastropoda</taxon>
        <taxon>Heterobranchia</taxon>
        <taxon>Euthyneura</taxon>
        <taxon>Panpulmonata</taxon>
        <taxon>Sacoglossa</taxon>
        <taxon>Placobranchoidea</taxon>
        <taxon>Plakobranchidae</taxon>
        <taxon>Elysia</taxon>
    </lineage>
</organism>
<dbReference type="AlphaFoldDB" id="A0AAE0ZWB9"/>
<gene>
    <name evidence="1" type="ORF">RRG08_063309</name>
</gene>
<evidence type="ECO:0000313" key="2">
    <source>
        <dbReference type="Proteomes" id="UP001283361"/>
    </source>
</evidence>
<proteinExistence type="predicted"/>
<protein>
    <submittedName>
        <fullName evidence="1">Uncharacterized protein</fullName>
    </submittedName>
</protein>
<reference evidence="1" key="1">
    <citation type="journal article" date="2023" name="G3 (Bethesda)">
        <title>A reference genome for the long-term kleptoplast-retaining sea slug Elysia crispata morphotype clarki.</title>
        <authorList>
            <person name="Eastman K.E."/>
            <person name="Pendleton A.L."/>
            <person name="Shaikh M.A."/>
            <person name="Suttiyut T."/>
            <person name="Ogas R."/>
            <person name="Tomko P."/>
            <person name="Gavelis G."/>
            <person name="Widhalm J.R."/>
            <person name="Wisecaver J.H."/>
        </authorList>
    </citation>
    <scope>NUCLEOTIDE SEQUENCE</scope>
    <source>
        <strain evidence="1">ECLA1</strain>
    </source>
</reference>
<dbReference type="EMBL" id="JAWDGP010003195">
    <property type="protein sequence ID" value="KAK3776605.1"/>
    <property type="molecule type" value="Genomic_DNA"/>
</dbReference>
<name>A0AAE0ZWB9_9GAST</name>